<sequence>MSTLFSPVTLSTPDGDGLALRNRAVVAPMCQYSVDAEDGVPTDWHLSHLGALAAGGFGLVIAEATAVVPEGRISPRDTGLWNDEQTRAWKRITDLIRANGSVPGLQLAHAGAKASTEPMLPGLREASVPESEGGWQTVSSSVSDVFGLAPARELTGEDIEQLVADWAAAARRADEAGFDVVQIHAAHGYLLHQFLSPLANTRTDEYGGSYENRTRLVKRIVEAVRAEWPAHKPLAIRFSGTDWTEDGWTLAETVRLAGELRALGVTAFDISSAGIGRYAGPKSGPGYQTALAAAVRAGLEGTDSFVTAVGMITTGVQAEHVLVTGQADGVAIARAALENPHWAAVAARELGVPAEENPRATPLWRGHW</sequence>
<feature type="domain" description="NADH:flavin oxidoreductase/NADH oxidase N-terminal" evidence="6">
    <location>
        <begin position="4"/>
        <end position="347"/>
    </location>
</feature>
<name>A0ABP7DX88_9MICC</name>
<dbReference type="InterPro" id="IPR013785">
    <property type="entry name" value="Aldolase_TIM"/>
</dbReference>
<gene>
    <name evidence="7" type="ORF">GCM10022377_26050</name>
</gene>
<proteinExistence type="predicted"/>
<evidence type="ECO:0000256" key="3">
    <source>
        <dbReference type="ARBA" id="ARBA00022643"/>
    </source>
</evidence>
<evidence type="ECO:0000313" key="8">
    <source>
        <dbReference type="Proteomes" id="UP001501536"/>
    </source>
</evidence>
<dbReference type="PANTHER" id="PTHR43303:SF4">
    <property type="entry name" value="NADPH DEHYDROGENASE C23G7.10C-RELATED"/>
    <property type="match status" value="1"/>
</dbReference>
<keyword evidence="2" id="KW-0285">Flavoprotein</keyword>
<dbReference type="InterPro" id="IPR044152">
    <property type="entry name" value="YqjM-like"/>
</dbReference>
<dbReference type="InterPro" id="IPR001155">
    <property type="entry name" value="OxRdtase_FMN_N"/>
</dbReference>
<protein>
    <submittedName>
        <fullName evidence="7">NADH:flavin oxidoreductase/NADH oxidase</fullName>
    </submittedName>
</protein>
<evidence type="ECO:0000259" key="6">
    <source>
        <dbReference type="Pfam" id="PF00724"/>
    </source>
</evidence>
<comment type="caution">
    <text evidence="7">The sequence shown here is derived from an EMBL/GenBank/DDBJ whole genome shotgun (WGS) entry which is preliminary data.</text>
</comment>
<organism evidence="7 8">
    <name type="scientific">Zhihengliuella alba</name>
    <dbReference type="NCBI Taxonomy" id="547018"/>
    <lineage>
        <taxon>Bacteria</taxon>
        <taxon>Bacillati</taxon>
        <taxon>Actinomycetota</taxon>
        <taxon>Actinomycetes</taxon>
        <taxon>Micrococcales</taxon>
        <taxon>Micrococcaceae</taxon>
        <taxon>Zhihengliuella</taxon>
    </lineage>
</organism>
<dbReference type="CDD" id="cd02932">
    <property type="entry name" value="OYE_YqiM_FMN"/>
    <property type="match status" value="1"/>
</dbReference>
<evidence type="ECO:0000256" key="2">
    <source>
        <dbReference type="ARBA" id="ARBA00022630"/>
    </source>
</evidence>
<reference evidence="8" key="1">
    <citation type="journal article" date="2019" name="Int. J. Syst. Evol. Microbiol.">
        <title>The Global Catalogue of Microorganisms (GCM) 10K type strain sequencing project: providing services to taxonomists for standard genome sequencing and annotation.</title>
        <authorList>
            <consortium name="The Broad Institute Genomics Platform"/>
            <consortium name="The Broad Institute Genome Sequencing Center for Infectious Disease"/>
            <person name="Wu L."/>
            <person name="Ma J."/>
        </authorList>
    </citation>
    <scope>NUCLEOTIDE SEQUENCE [LARGE SCALE GENOMIC DNA]</scope>
    <source>
        <strain evidence="8">JCM 16961</strain>
    </source>
</reference>
<keyword evidence="5" id="KW-0560">Oxidoreductase</keyword>
<evidence type="ECO:0000256" key="5">
    <source>
        <dbReference type="ARBA" id="ARBA00023002"/>
    </source>
</evidence>
<comment type="cofactor">
    <cofactor evidence="1">
        <name>FMN</name>
        <dbReference type="ChEBI" id="CHEBI:58210"/>
    </cofactor>
</comment>
<dbReference type="PANTHER" id="PTHR43303">
    <property type="entry name" value="NADPH DEHYDROGENASE C23G7.10C-RELATED"/>
    <property type="match status" value="1"/>
</dbReference>
<evidence type="ECO:0000313" key="7">
    <source>
        <dbReference type="EMBL" id="GAA3711401.1"/>
    </source>
</evidence>
<keyword evidence="4" id="KW-0521">NADP</keyword>
<dbReference type="SUPFAM" id="SSF51395">
    <property type="entry name" value="FMN-linked oxidoreductases"/>
    <property type="match status" value="1"/>
</dbReference>
<keyword evidence="3" id="KW-0288">FMN</keyword>
<accession>A0ABP7DX88</accession>
<dbReference type="Pfam" id="PF00724">
    <property type="entry name" value="Oxidored_FMN"/>
    <property type="match status" value="1"/>
</dbReference>
<evidence type="ECO:0000256" key="1">
    <source>
        <dbReference type="ARBA" id="ARBA00001917"/>
    </source>
</evidence>
<keyword evidence="8" id="KW-1185">Reference proteome</keyword>
<dbReference type="Proteomes" id="UP001501536">
    <property type="component" value="Unassembled WGS sequence"/>
</dbReference>
<evidence type="ECO:0000256" key="4">
    <source>
        <dbReference type="ARBA" id="ARBA00022857"/>
    </source>
</evidence>
<dbReference type="EMBL" id="BAABCJ010000007">
    <property type="protein sequence ID" value="GAA3711401.1"/>
    <property type="molecule type" value="Genomic_DNA"/>
</dbReference>
<dbReference type="Gene3D" id="3.20.20.70">
    <property type="entry name" value="Aldolase class I"/>
    <property type="match status" value="1"/>
</dbReference>